<dbReference type="VEuPathDB" id="TriTrypDB:TEOVI_000327500"/>
<comment type="caution">
    <text evidence="1">The sequence shown here is derived from an EMBL/GenBank/DDBJ whole genome shotgun (WGS) entry which is preliminary data.</text>
</comment>
<proteinExistence type="predicted"/>
<protein>
    <submittedName>
        <fullName evidence="1">Uncharacterized protein</fullName>
    </submittedName>
</protein>
<dbReference type="AlphaFoldDB" id="A0A1G4IGZ0"/>
<name>A0A1G4IGZ0_TRYEQ</name>
<evidence type="ECO:0000313" key="2">
    <source>
        <dbReference type="Proteomes" id="UP000195570"/>
    </source>
</evidence>
<dbReference type="Proteomes" id="UP000195570">
    <property type="component" value="Unassembled WGS sequence"/>
</dbReference>
<sequence>MSYRFKGRLNPTILRKLPRNLVVFDGHCLMCQARVQYVLERNFSYFSLLNLTHDVDKVKLEENKVLFCSFDSIEWRELRRHFPDVTKDVEGIILFEKVPSRTADFLSRVRRMKKRSKSLSKSNEALSFPVASSSHRRSFTDVEDELDILISTKHTAVCRVGMKLDRWLPSVVARCMLYAMPRWIGDRWYDRVLRRRTLWGTSEEDAVRYPARVLGLKERTWRLRDM</sequence>
<evidence type="ECO:0000313" key="1">
    <source>
        <dbReference type="EMBL" id="SCU71694.1"/>
    </source>
</evidence>
<dbReference type="GeneID" id="92377215"/>
<accession>A0A1G4IGZ0</accession>
<organism evidence="1 2">
    <name type="scientific">Trypanosoma equiperdum</name>
    <dbReference type="NCBI Taxonomy" id="5694"/>
    <lineage>
        <taxon>Eukaryota</taxon>
        <taxon>Discoba</taxon>
        <taxon>Euglenozoa</taxon>
        <taxon>Kinetoplastea</taxon>
        <taxon>Metakinetoplastina</taxon>
        <taxon>Trypanosomatida</taxon>
        <taxon>Trypanosomatidae</taxon>
        <taxon>Trypanosoma</taxon>
    </lineage>
</organism>
<gene>
    <name evidence="1" type="ORF">TEOVI_000327500</name>
</gene>
<dbReference type="EMBL" id="CZPT02001698">
    <property type="protein sequence ID" value="SCU71694.1"/>
    <property type="molecule type" value="Genomic_DNA"/>
</dbReference>
<keyword evidence="2" id="KW-1185">Reference proteome</keyword>
<dbReference type="RefSeq" id="XP_067082307.1">
    <property type="nucleotide sequence ID" value="XM_067226206.1"/>
</dbReference>
<reference evidence="1" key="1">
    <citation type="submission" date="2016-09" db="EMBL/GenBank/DDBJ databases">
        <authorList>
            <person name="Hebert L."/>
            <person name="Moumen B."/>
        </authorList>
    </citation>
    <scope>NUCLEOTIDE SEQUENCE [LARGE SCALE GENOMIC DNA]</scope>
    <source>
        <strain evidence="1">OVI</strain>
    </source>
</reference>